<dbReference type="AlphaFoldDB" id="A0AAV7WHX4"/>
<dbReference type="EMBL" id="JANPWB010000001">
    <property type="protein sequence ID" value="KAJ1213664.1"/>
    <property type="molecule type" value="Genomic_DNA"/>
</dbReference>
<keyword evidence="2" id="KW-0732">Signal</keyword>
<organism evidence="3 4">
    <name type="scientific">Pleurodeles waltl</name>
    <name type="common">Iberian ribbed newt</name>
    <dbReference type="NCBI Taxonomy" id="8319"/>
    <lineage>
        <taxon>Eukaryota</taxon>
        <taxon>Metazoa</taxon>
        <taxon>Chordata</taxon>
        <taxon>Craniata</taxon>
        <taxon>Vertebrata</taxon>
        <taxon>Euteleostomi</taxon>
        <taxon>Amphibia</taxon>
        <taxon>Batrachia</taxon>
        <taxon>Caudata</taxon>
        <taxon>Salamandroidea</taxon>
        <taxon>Salamandridae</taxon>
        <taxon>Pleurodelinae</taxon>
        <taxon>Pleurodeles</taxon>
    </lineage>
</organism>
<feature type="compositionally biased region" description="Basic and acidic residues" evidence="1">
    <location>
        <begin position="42"/>
        <end position="54"/>
    </location>
</feature>
<name>A0AAV7WHX4_PLEWA</name>
<evidence type="ECO:0000313" key="3">
    <source>
        <dbReference type="EMBL" id="KAJ1213664.1"/>
    </source>
</evidence>
<comment type="caution">
    <text evidence="3">The sequence shown here is derived from an EMBL/GenBank/DDBJ whole genome shotgun (WGS) entry which is preliminary data.</text>
</comment>
<evidence type="ECO:0000313" key="4">
    <source>
        <dbReference type="Proteomes" id="UP001066276"/>
    </source>
</evidence>
<reference evidence="3" key="1">
    <citation type="journal article" date="2022" name="bioRxiv">
        <title>Sequencing and chromosome-scale assembly of the giantPleurodeles waltlgenome.</title>
        <authorList>
            <person name="Brown T."/>
            <person name="Elewa A."/>
            <person name="Iarovenko S."/>
            <person name="Subramanian E."/>
            <person name="Araus A.J."/>
            <person name="Petzold A."/>
            <person name="Susuki M."/>
            <person name="Suzuki K.-i.T."/>
            <person name="Hayashi T."/>
            <person name="Toyoda A."/>
            <person name="Oliveira C."/>
            <person name="Osipova E."/>
            <person name="Leigh N.D."/>
            <person name="Simon A."/>
            <person name="Yun M.H."/>
        </authorList>
    </citation>
    <scope>NUCLEOTIDE SEQUENCE</scope>
    <source>
        <strain evidence="3">20211129_DDA</strain>
        <tissue evidence="3">Liver</tissue>
    </source>
</reference>
<accession>A0AAV7WHX4</accession>
<keyword evidence="4" id="KW-1185">Reference proteome</keyword>
<feature type="region of interest" description="Disordered" evidence="1">
    <location>
        <begin position="40"/>
        <end position="76"/>
    </location>
</feature>
<dbReference type="Proteomes" id="UP001066276">
    <property type="component" value="Chromosome 1_1"/>
</dbReference>
<sequence length="200" mass="21058">MTLYIDISALLIVRVSAAAASPKRTGAGSEHIASAMDLAAGHAHDHPPARERDLQGPGTSGNLLFPAVSTEHPPQPQHALESHAVFLPRAPPATCRPILKANALPHPHARGATTPHCCQRRPFGPSQVPSCKMVLIVPPGGSAFSVPFCFLATLSPRDASVTGENGSRCLMPQLFSFPFVLPFACISPCVGRLAQDNLVV</sequence>
<evidence type="ECO:0000256" key="1">
    <source>
        <dbReference type="SAM" id="MobiDB-lite"/>
    </source>
</evidence>
<feature type="signal peptide" evidence="2">
    <location>
        <begin position="1"/>
        <end position="17"/>
    </location>
</feature>
<feature type="chain" id="PRO_5043328176" evidence="2">
    <location>
        <begin position="18"/>
        <end position="200"/>
    </location>
</feature>
<proteinExistence type="predicted"/>
<evidence type="ECO:0000256" key="2">
    <source>
        <dbReference type="SAM" id="SignalP"/>
    </source>
</evidence>
<gene>
    <name evidence="3" type="ORF">NDU88_001296</name>
</gene>
<protein>
    <submittedName>
        <fullName evidence="3">Uncharacterized protein</fullName>
    </submittedName>
</protein>